<dbReference type="EMBL" id="PVZC01000003">
    <property type="protein sequence ID" value="PRY00076.1"/>
    <property type="molecule type" value="Genomic_DNA"/>
</dbReference>
<proteinExistence type="predicted"/>
<dbReference type="SUPFAM" id="SSF49879">
    <property type="entry name" value="SMAD/FHA domain"/>
    <property type="match status" value="1"/>
</dbReference>
<evidence type="ECO:0000313" key="5">
    <source>
        <dbReference type="Proteomes" id="UP000237846"/>
    </source>
</evidence>
<dbReference type="Proteomes" id="UP000237846">
    <property type="component" value="Unassembled WGS sequence"/>
</dbReference>
<evidence type="ECO:0000256" key="2">
    <source>
        <dbReference type="SAM" id="MobiDB-lite"/>
    </source>
</evidence>
<dbReference type="SMART" id="SM00240">
    <property type="entry name" value="FHA"/>
    <property type="match status" value="1"/>
</dbReference>
<evidence type="ECO:0000313" key="4">
    <source>
        <dbReference type="EMBL" id="PRY00076.1"/>
    </source>
</evidence>
<dbReference type="InterPro" id="IPR050923">
    <property type="entry name" value="Cell_Proc_Reg/RNA_Proc"/>
</dbReference>
<evidence type="ECO:0000259" key="3">
    <source>
        <dbReference type="PROSITE" id="PS50006"/>
    </source>
</evidence>
<feature type="compositionally biased region" description="Low complexity" evidence="2">
    <location>
        <begin position="206"/>
        <end position="225"/>
    </location>
</feature>
<dbReference type="CDD" id="cd00060">
    <property type="entry name" value="FHA"/>
    <property type="match status" value="1"/>
</dbReference>
<dbReference type="InterPro" id="IPR012551">
    <property type="entry name" value="DUF1707_SHOCT-like"/>
</dbReference>
<feature type="region of interest" description="Disordered" evidence="2">
    <location>
        <begin position="63"/>
        <end position="85"/>
    </location>
</feature>
<gene>
    <name evidence="4" type="ORF">CLV72_103686</name>
</gene>
<keyword evidence="1" id="KW-0597">Phosphoprotein</keyword>
<organism evidence="4 5">
    <name type="scientific">Allonocardiopsis opalescens</name>
    <dbReference type="NCBI Taxonomy" id="1144618"/>
    <lineage>
        <taxon>Bacteria</taxon>
        <taxon>Bacillati</taxon>
        <taxon>Actinomycetota</taxon>
        <taxon>Actinomycetes</taxon>
        <taxon>Streptosporangiales</taxon>
        <taxon>Allonocardiopsis</taxon>
    </lineage>
</organism>
<dbReference type="InterPro" id="IPR000253">
    <property type="entry name" value="FHA_dom"/>
</dbReference>
<accession>A0A2T0Q8B8</accession>
<dbReference type="PANTHER" id="PTHR23308">
    <property type="entry name" value="NUCLEAR INHIBITOR OF PROTEIN PHOSPHATASE-1"/>
    <property type="match status" value="1"/>
</dbReference>
<dbReference type="RefSeq" id="WP_170140966.1">
    <property type="nucleotide sequence ID" value="NZ_PVZC01000003.1"/>
</dbReference>
<reference evidence="4 5" key="1">
    <citation type="submission" date="2018-03" db="EMBL/GenBank/DDBJ databases">
        <title>Genomic Encyclopedia of Archaeal and Bacterial Type Strains, Phase II (KMG-II): from individual species to whole genera.</title>
        <authorList>
            <person name="Goeker M."/>
        </authorList>
    </citation>
    <scope>NUCLEOTIDE SEQUENCE [LARGE SCALE GENOMIC DNA]</scope>
    <source>
        <strain evidence="4 5">DSM 45601</strain>
    </source>
</reference>
<name>A0A2T0Q8B8_9ACTN</name>
<dbReference type="Pfam" id="PF00498">
    <property type="entry name" value="FHA"/>
    <property type="match status" value="1"/>
</dbReference>
<dbReference type="AlphaFoldDB" id="A0A2T0Q8B8"/>
<feature type="compositionally biased region" description="Basic and acidic residues" evidence="2">
    <location>
        <begin position="285"/>
        <end position="294"/>
    </location>
</feature>
<dbReference type="PROSITE" id="PS50006">
    <property type="entry name" value="FHA_DOMAIN"/>
    <property type="match status" value="1"/>
</dbReference>
<sequence>MGTPVPHDEGIYRPSDRERDYIVDLLREHCVQGRLSQADFVERMEAALTAQSRRELGELIRDLPPLRPGGRAVPPHATQLRPPPYRMGPSGPPFGPPGMVRQRHPHAPRPIPQLMLPRPGTRDVIKIGRSPGSDLTLLDGKVSRRHAELRYEDDQWMLIDLGSMNGTHINGQRLIHSAPVQPGDYVTFGGMTFVLVPPRYGPQQAPPRLSAAPEPPEAAAEAVEAAPERTAMLRPPAPEAAAPEEAAPAAAAPEPPAPAAEGPGSTRALRPDAPPAEGPGSTRALRPDDLRPDDVPAEGPGSTRALRPDDPPPDDPADSNTPVFGTLVWAPDEERLRGEPGGGAPG</sequence>
<feature type="compositionally biased region" description="Low complexity" evidence="2">
    <location>
        <begin position="239"/>
        <end position="252"/>
    </location>
</feature>
<comment type="caution">
    <text evidence="4">The sequence shown here is derived from an EMBL/GenBank/DDBJ whole genome shotgun (WGS) entry which is preliminary data.</text>
</comment>
<dbReference type="InterPro" id="IPR008984">
    <property type="entry name" value="SMAD_FHA_dom_sf"/>
</dbReference>
<feature type="domain" description="FHA" evidence="3">
    <location>
        <begin position="125"/>
        <end position="174"/>
    </location>
</feature>
<feature type="region of interest" description="Disordered" evidence="2">
    <location>
        <begin position="202"/>
        <end position="346"/>
    </location>
</feature>
<protein>
    <submittedName>
        <fullName evidence="4">Uncharacterized protein DUF1707</fullName>
    </submittedName>
</protein>
<dbReference type="Gene3D" id="2.60.200.20">
    <property type="match status" value="1"/>
</dbReference>
<keyword evidence="5" id="KW-1185">Reference proteome</keyword>
<evidence type="ECO:0000256" key="1">
    <source>
        <dbReference type="ARBA" id="ARBA00022553"/>
    </source>
</evidence>
<dbReference type="Pfam" id="PF08044">
    <property type="entry name" value="DUF1707"/>
    <property type="match status" value="1"/>
</dbReference>